<reference evidence="2 3" key="1">
    <citation type="submission" date="2016-05" db="EMBL/GenBank/DDBJ databases">
        <title>Comparative analysis of secretome profiles of manganese(II)-oxidizing ascomycete fungi.</title>
        <authorList>
            <consortium name="DOE Joint Genome Institute"/>
            <person name="Zeiner C.A."/>
            <person name="Purvine S.O."/>
            <person name="Zink E.M."/>
            <person name="Wu S."/>
            <person name="Pasa-Tolic L."/>
            <person name="Chaput D.L."/>
            <person name="Haridas S."/>
            <person name="Grigoriev I.V."/>
            <person name="Santelli C.M."/>
            <person name="Hansel C.M."/>
        </authorList>
    </citation>
    <scope>NUCLEOTIDE SEQUENCE [LARGE SCALE GENOMIC DNA]</scope>
    <source>
        <strain evidence="2 3">SRC1lrK2f</strain>
    </source>
</reference>
<feature type="compositionally biased region" description="Polar residues" evidence="1">
    <location>
        <begin position="750"/>
        <end position="779"/>
    </location>
</feature>
<feature type="region of interest" description="Disordered" evidence="1">
    <location>
        <begin position="275"/>
        <end position="438"/>
    </location>
</feature>
<feature type="region of interest" description="Disordered" evidence="1">
    <location>
        <begin position="750"/>
        <end position="879"/>
    </location>
</feature>
<feature type="compositionally biased region" description="Polar residues" evidence="1">
    <location>
        <begin position="333"/>
        <end position="342"/>
    </location>
</feature>
<feature type="compositionally biased region" description="Polar residues" evidence="1">
    <location>
        <begin position="423"/>
        <end position="438"/>
    </location>
</feature>
<gene>
    <name evidence="2" type="ORF">CC77DRAFT_1014212</name>
</gene>
<sequence length="879" mass="97001">MCFKQTYMCEPGHEIESNITECGKDPYSCFINNNIIEGEPILLSRDDCNQCLGLPKATIESYRKSGRTVASQLDWDHAYDAEIFVVFYLRRALQGWRYKYLAWERAGRVTPQSEYWTPKEQENVKLSAIKAVELSAMQATQPSATELSAIKATKSSAEKAKQSKFRLVLNPQTSSARSRTAVRTKSDAQRSAKKTAGTYTWNSKEAQSAFEAAYVPYAIKIIERRRAQHSEASLQRMNTSDRLDILKHVARELQKLFKDELLPPEFQRTFTESTHLGNAGRSDDSHAQGSTAKKTSQTTINSKEGRRLEDILDHYPPGYNSEGGSGFSGMSSPETKSPSASELESDKRKGKGKAKATHSSPNDRAHGFPPSDNEYHPGDFLTEEAERTQRREQARVAARNQEAARMHMEENRIRMEAARHQPYIQSNLQPQQPPITNDQEYYDMMNQDFTTHHWAVDRSKNDEIYAETQPPDTSEQSSTLRSGKTVAAGKQRAAKTNNSAIPRERKNTKEGNRVQYLQRMADDIANQNTWAHSDDKESFVRSYVEEAIKEEDNQKGTTANGRRIPWKQENHDRILDRLRRRPGLRMDPNNFVSITVDYRSHRTGYATRPVKVANPNNHPTVKTYPPGYDSPGSSNPPSTPSITKSPPLPTRGLSPSDDREYWAANPTPHDWVFNRSYNDDLSAVSSPKSSREQSPAPRSSGTSPCVANQSPTSRGTGNEQRSRATSRTSSKGSSDGSAFMADVFDFSAASTHTPSRSTGAPQPISASHAQHVGPSTHTTVGKAPTTAGKAPTTAGKAPNTAGKTPTTAGKTTTTAGKTTTTTAGKTPASQKTVAASKRPTESSASSSSVKEDKGKKSLKSSASSSGPKEDKGKKPLKKK</sequence>
<feature type="compositionally biased region" description="Basic and acidic residues" evidence="1">
    <location>
        <begin position="303"/>
        <end position="313"/>
    </location>
</feature>
<feature type="compositionally biased region" description="Basic and acidic residues" evidence="1">
    <location>
        <begin position="402"/>
        <end position="419"/>
    </location>
</feature>
<dbReference type="Proteomes" id="UP000077248">
    <property type="component" value="Unassembled WGS sequence"/>
</dbReference>
<dbReference type="GeneID" id="29109476"/>
<dbReference type="RefSeq" id="XP_018379598.1">
    <property type="nucleotide sequence ID" value="XM_018523882.1"/>
</dbReference>
<evidence type="ECO:0000256" key="1">
    <source>
        <dbReference type="SAM" id="MobiDB-lite"/>
    </source>
</evidence>
<feature type="region of interest" description="Disordered" evidence="1">
    <location>
        <begin position="607"/>
        <end position="662"/>
    </location>
</feature>
<evidence type="ECO:0000313" key="2">
    <source>
        <dbReference type="EMBL" id="OAG14177.1"/>
    </source>
</evidence>
<dbReference type="KEGG" id="aalt:CC77DRAFT_1014212"/>
<dbReference type="VEuPathDB" id="FungiDB:CC77DRAFT_1014212"/>
<proteinExistence type="predicted"/>
<accession>A0A177D4L6</accession>
<feature type="compositionally biased region" description="Low complexity" evidence="1">
    <location>
        <begin position="781"/>
        <end position="828"/>
    </location>
</feature>
<feature type="region of interest" description="Disordered" evidence="1">
    <location>
        <begin position="173"/>
        <end position="197"/>
    </location>
</feature>
<feature type="compositionally biased region" description="Polar residues" evidence="1">
    <location>
        <begin position="470"/>
        <end position="482"/>
    </location>
</feature>
<feature type="compositionally biased region" description="Basic and acidic residues" evidence="1">
    <location>
        <begin position="384"/>
        <end position="394"/>
    </location>
</feature>
<protein>
    <submittedName>
        <fullName evidence="2">Uncharacterized protein</fullName>
    </submittedName>
</protein>
<evidence type="ECO:0000313" key="3">
    <source>
        <dbReference type="Proteomes" id="UP000077248"/>
    </source>
</evidence>
<feature type="compositionally biased region" description="Polar residues" evidence="1">
    <location>
        <begin position="683"/>
        <end position="719"/>
    </location>
</feature>
<feature type="compositionally biased region" description="Low complexity" evidence="1">
    <location>
        <begin position="723"/>
        <end position="738"/>
    </location>
</feature>
<feature type="compositionally biased region" description="Polar residues" evidence="1">
    <location>
        <begin position="173"/>
        <end position="183"/>
    </location>
</feature>
<dbReference type="AlphaFoldDB" id="A0A177D4L6"/>
<feature type="region of interest" description="Disordered" evidence="1">
    <location>
        <begin position="463"/>
        <end position="510"/>
    </location>
</feature>
<feature type="compositionally biased region" description="Polar residues" evidence="1">
    <location>
        <begin position="287"/>
        <end position="302"/>
    </location>
</feature>
<feature type="region of interest" description="Disordered" evidence="1">
    <location>
        <begin position="681"/>
        <end position="738"/>
    </location>
</feature>
<organism evidence="2 3">
    <name type="scientific">Alternaria alternata</name>
    <name type="common">Alternaria rot fungus</name>
    <name type="synonym">Torula alternata</name>
    <dbReference type="NCBI Taxonomy" id="5599"/>
    <lineage>
        <taxon>Eukaryota</taxon>
        <taxon>Fungi</taxon>
        <taxon>Dikarya</taxon>
        <taxon>Ascomycota</taxon>
        <taxon>Pezizomycotina</taxon>
        <taxon>Dothideomycetes</taxon>
        <taxon>Pleosporomycetidae</taxon>
        <taxon>Pleosporales</taxon>
        <taxon>Pleosporineae</taxon>
        <taxon>Pleosporaceae</taxon>
        <taxon>Alternaria</taxon>
        <taxon>Alternaria sect. Alternaria</taxon>
        <taxon>Alternaria alternata complex</taxon>
    </lineage>
</organism>
<dbReference type="EMBL" id="KV441502">
    <property type="protein sequence ID" value="OAG14177.1"/>
    <property type="molecule type" value="Genomic_DNA"/>
</dbReference>
<keyword evidence="3" id="KW-1185">Reference proteome</keyword>
<name>A0A177D4L6_ALTAL</name>
<feature type="compositionally biased region" description="Low complexity" evidence="1">
    <location>
        <begin position="630"/>
        <end position="645"/>
    </location>
</feature>